<evidence type="ECO:0000313" key="5">
    <source>
        <dbReference type="Proteomes" id="UP000546235"/>
    </source>
</evidence>
<dbReference type="GO" id="GO:0005886">
    <property type="term" value="C:plasma membrane"/>
    <property type="evidence" value="ECO:0007669"/>
    <property type="project" value="TreeGrafter"/>
</dbReference>
<dbReference type="GO" id="GO:0004252">
    <property type="term" value="F:serine-type endopeptidase activity"/>
    <property type="evidence" value="ECO:0007669"/>
    <property type="project" value="TreeGrafter"/>
</dbReference>
<accession>A0A7K6SQR7</accession>
<dbReference type="PROSITE" id="PS50287">
    <property type="entry name" value="SRCR_2"/>
    <property type="match status" value="2"/>
</dbReference>
<dbReference type="AlphaFoldDB" id="A0A7K6SQR7"/>
<comment type="caution">
    <text evidence="2">Lacks conserved residue(s) required for the propagation of feature annotation.</text>
</comment>
<protein>
    <submittedName>
        <fullName evidence="4">C163A protein</fullName>
    </submittedName>
</protein>
<comment type="caution">
    <text evidence="4">The sequence shown here is derived from an EMBL/GenBank/DDBJ whole genome shotgun (WGS) entry which is preliminary data.</text>
</comment>
<dbReference type="InterPro" id="IPR036772">
    <property type="entry name" value="SRCR-like_dom_sf"/>
</dbReference>
<dbReference type="GO" id="GO:0005615">
    <property type="term" value="C:extracellular space"/>
    <property type="evidence" value="ECO:0007669"/>
    <property type="project" value="TreeGrafter"/>
</dbReference>
<feature type="disulfide bond" evidence="2">
    <location>
        <begin position="31"/>
        <end position="92"/>
    </location>
</feature>
<feature type="disulfide bond" evidence="2">
    <location>
        <begin position="62"/>
        <end position="72"/>
    </location>
</feature>
<evidence type="ECO:0000256" key="1">
    <source>
        <dbReference type="ARBA" id="ARBA00023157"/>
    </source>
</evidence>
<feature type="domain" description="SRCR" evidence="3">
    <location>
        <begin position="1"/>
        <end position="93"/>
    </location>
</feature>
<dbReference type="SMART" id="SM00202">
    <property type="entry name" value="SR"/>
    <property type="match status" value="1"/>
</dbReference>
<dbReference type="GO" id="GO:0031638">
    <property type="term" value="P:zymogen activation"/>
    <property type="evidence" value="ECO:0007669"/>
    <property type="project" value="TreeGrafter"/>
</dbReference>
<dbReference type="InterPro" id="IPR001190">
    <property type="entry name" value="SRCR"/>
</dbReference>
<dbReference type="EMBL" id="VZSB01000991">
    <property type="protein sequence ID" value="NWX00258.1"/>
    <property type="molecule type" value="Genomic_DNA"/>
</dbReference>
<keyword evidence="1 2" id="KW-1015">Disulfide bond</keyword>
<gene>
    <name evidence="4" type="primary">Cd163_2</name>
    <name evidence="4" type="ORF">CALNIC_R02803</name>
</gene>
<evidence type="ECO:0000256" key="2">
    <source>
        <dbReference type="PROSITE-ProRule" id="PRU00196"/>
    </source>
</evidence>
<evidence type="ECO:0000313" key="4">
    <source>
        <dbReference type="EMBL" id="NWX00258.1"/>
    </source>
</evidence>
<feature type="non-terminal residue" evidence="4">
    <location>
        <position position="1"/>
    </location>
</feature>
<reference evidence="4 5" key="1">
    <citation type="submission" date="2019-09" db="EMBL/GenBank/DDBJ databases">
        <title>Bird 10,000 Genomes (B10K) Project - Family phase.</title>
        <authorList>
            <person name="Zhang G."/>
        </authorList>
    </citation>
    <scope>NUCLEOTIDE SEQUENCE [LARGE SCALE GENOMIC DNA]</scope>
    <source>
        <strain evidence="4">OUT-0007</strain>
        <tissue evidence="4">Blood</tissue>
    </source>
</reference>
<evidence type="ECO:0000259" key="3">
    <source>
        <dbReference type="PROSITE" id="PS50287"/>
    </source>
</evidence>
<sequence length="165" mass="17754">RCAGRVEVKHQGQWGTVCAYHWSINDAAVVCKQLGCGSAVGAHRYGYFGAGSGPIWMDDVSCNGTEFALSDCKHAGRGEHHCDHTFDAGVTCSGDVGRGRITARGSGNSQVVWWVFFPGFVRLVGGKSRCSGRVEIRDGDQWKTVCDSHFGPKAAEVVCRELQCG</sequence>
<dbReference type="PANTHER" id="PTHR48071:SF24">
    <property type="entry name" value="DELETED IN MALIGNANT BRAIN TUMORS 1 PROTEIN-LIKE"/>
    <property type="match status" value="1"/>
</dbReference>
<feature type="disulfide bond" evidence="2">
    <location>
        <begin position="18"/>
        <end position="82"/>
    </location>
</feature>
<dbReference type="PANTHER" id="PTHR48071">
    <property type="entry name" value="SRCR DOMAIN-CONTAINING PROTEIN"/>
    <property type="match status" value="1"/>
</dbReference>
<feature type="domain" description="SRCR" evidence="3">
    <location>
        <begin position="121"/>
        <end position="165"/>
    </location>
</feature>
<keyword evidence="5" id="KW-1185">Reference proteome</keyword>
<proteinExistence type="predicted"/>
<dbReference type="SUPFAM" id="SSF56487">
    <property type="entry name" value="SRCR-like"/>
    <property type="match status" value="2"/>
</dbReference>
<dbReference type="FunFam" id="3.10.250.10:FF:000002">
    <property type="entry name" value="Scavenger receptor cysteine-rich type 1 protein M130"/>
    <property type="match status" value="1"/>
</dbReference>
<organism evidence="4 5">
    <name type="scientific">Caloenas nicobarica</name>
    <name type="common">Nicobar pigeon</name>
    <dbReference type="NCBI Taxonomy" id="187106"/>
    <lineage>
        <taxon>Eukaryota</taxon>
        <taxon>Metazoa</taxon>
        <taxon>Chordata</taxon>
        <taxon>Craniata</taxon>
        <taxon>Vertebrata</taxon>
        <taxon>Euteleostomi</taxon>
        <taxon>Archelosauria</taxon>
        <taxon>Archosauria</taxon>
        <taxon>Dinosauria</taxon>
        <taxon>Saurischia</taxon>
        <taxon>Theropoda</taxon>
        <taxon>Coelurosauria</taxon>
        <taxon>Aves</taxon>
        <taxon>Neognathae</taxon>
        <taxon>Neoaves</taxon>
        <taxon>Columbimorphae</taxon>
        <taxon>Columbiformes</taxon>
        <taxon>Columbidae</taxon>
        <taxon>Caloenas</taxon>
    </lineage>
</organism>
<feature type="non-terminal residue" evidence="4">
    <location>
        <position position="165"/>
    </location>
</feature>
<name>A0A7K6SQR7_CALNI</name>
<dbReference type="Gene3D" id="3.10.250.10">
    <property type="entry name" value="SRCR-like domain"/>
    <property type="match status" value="2"/>
</dbReference>
<dbReference type="PRINTS" id="PR00258">
    <property type="entry name" value="SPERACTRCPTR"/>
</dbReference>
<dbReference type="Proteomes" id="UP000546235">
    <property type="component" value="Unassembled WGS sequence"/>
</dbReference>
<dbReference type="Pfam" id="PF00530">
    <property type="entry name" value="SRCR"/>
    <property type="match status" value="2"/>
</dbReference>